<dbReference type="GO" id="GO:0050709">
    <property type="term" value="P:negative regulation of protein secretion"/>
    <property type="evidence" value="ECO:0007669"/>
    <property type="project" value="InterPro"/>
</dbReference>
<dbReference type="RefSeq" id="WP_073580880.1">
    <property type="nucleotide sequence ID" value="NZ_AP024897.1"/>
</dbReference>
<dbReference type="NCBIfam" id="TIGR02511">
    <property type="entry name" value="type_III_tyeA"/>
    <property type="match status" value="1"/>
</dbReference>
<protein>
    <submittedName>
        <fullName evidence="2">HrpJ-like domain protein</fullName>
    </submittedName>
</protein>
<proteinExistence type="predicted"/>
<dbReference type="AlphaFoldDB" id="A0A1M7YSR7"/>
<sequence>MNIHPAINHHAPGTALNASQPLSTAVQTPVPVNDMSDAMEEISMKFSESVERNSKSLEDRRVRPRQQLRIDKLEALYSLLTSQDDRQQDEKVRQLLMMGQKNLSLSRLMTHADDDPATADILLQHAIHRAKSSQDNPLLNQLRQTAHSLEQEYSQEIQAGINTAQALAKFSQDPQQRKNIRELYYRNVVGQASLPGIFDTLLSQFDERHFSQGIHTLIRAMTDDLSSQFTSMPPGQLKGLLKDLTACQQLSHILGRSRELLQKFAAKGIPGDMSSARLTRRLIDLTQSSIYPREIKSLANDTVGQSPLHHTKLLNAVYPLVREMPLPLWKDVKSRQGALNLMLRMMTEYAHHEQQLIAAELNTTALHTSELSTSKPAATERTG</sequence>
<dbReference type="InterPro" id="IPR013351">
    <property type="entry name" value="T3SS_TyeA-rel"/>
</dbReference>
<reference evidence="3" key="1">
    <citation type="submission" date="2016-12" db="EMBL/GenBank/DDBJ databases">
        <authorList>
            <person name="Rodrigo-Torres L."/>
            <person name="Arahal R.D."/>
            <person name="Lucena T."/>
        </authorList>
    </citation>
    <scope>NUCLEOTIDE SEQUENCE [LARGE SCALE GENOMIC DNA]</scope>
</reference>
<dbReference type="GO" id="GO:0019867">
    <property type="term" value="C:outer membrane"/>
    <property type="evidence" value="ECO:0007669"/>
    <property type="project" value="InterPro"/>
</dbReference>
<dbReference type="GO" id="GO:0030254">
    <property type="term" value="P:protein secretion by the type III secretion system"/>
    <property type="evidence" value="ECO:0007669"/>
    <property type="project" value="InterPro"/>
</dbReference>
<keyword evidence="3" id="KW-1185">Reference proteome</keyword>
<dbReference type="OrthoDB" id="5863785at2"/>
<dbReference type="InterPro" id="IPR013401">
    <property type="entry name" value="T3SS_LcrE"/>
</dbReference>
<evidence type="ECO:0000313" key="2">
    <source>
        <dbReference type="EMBL" id="SHO55657.1"/>
    </source>
</evidence>
<dbReference type="Proteomes" id="UP000184600">
    <property type="component" value="Unassembled WGS sequence"/>
</dbReference>
<name>A0A1M7YSR7_9VIBR</name>
<dbReference type="Pfam" id="PF07201">
    <property type="entry name" value="HrpJ"/>
    <property type="match status" value="1"/>
</dbReference>
<feature type="domain" description="Hypersensitivity response secretion-like HrpJ" evidence="1">
    <location>
        <begin position="46"/>
        <end position="205"/>
    </location>
</feature>
<evidence type="ECO:0000313" key="3">
    <source>
        <dbReference type="Proteomes" id="UP000184600"/>
    </source>
</evidence>
<organism evidence="2 3">
    <name type="scientific">Vibrio quintilis</name>
    <dbReference type="NCBI Taxonomy" id="1117707"/>
    <lineage>
        <taxon>Bacteria</taxon>
        <taxon>Pseudomonadati</taxon>
        <taxon>Pseudomonadota</taxon>
        <taxon>Gammaproteobacteria</taxon>
        <taxon>Vibrionales</taxon>
        <taxon>Vibrionaceae</taxon>
        <taxon>Vibrio</taxon>
    </lineage>
</organism>
<accession>A0A1M7YSR7</accession>
<dbReference type="SUPFAM" id="SSF140591">
    <property type="entry name" value="Type III secretion system domain"/>
    <property type="match status" value="1"/>
</dbReference>
<dbReference type="EMBL" id="FRFG01000016">
    <property type="protein sequence ID" value="SHO55657.1"/>
    <property type="molecule type" value="Genomic_DNA"/>
</dbReference>
<dbReference type="Gene3D" id="1.10.150.630">
    <property type="match status" value="1"/>
</dbReference>
<dbReference type="GO" id="GO:0009986">
    <property type="term" value="C:cell surface"/>
    <property type="evidence" value="ECO:0007669"/>
    <property type="project" value="InterPro"/>
</dbReference>
<gene>
    <name evidence="2" type="ORF">VQ7734_01403</name>
</gene>
<dbReference type="STRING" id="1117707.VQ7734_01403"/>
<dbReference type="NCBIfam" id="TIGR02568">
    <property type="entry name" value="LcrE"/>
    <property type="match status" value="1"/>
</dbReference>
<dbReference type="InterPro" id="IPR010812">
    <property type="entry name" value="HrpJ-like"/>
</dbReference>
<evidence type="ECO:0000259" key="1">
    <source>
        <dbReference type="Pfam" id="PF07201"/>
    </source>
</evidence>